<comment type="subcellular location">
    <subcellularLocation>
        <location evidence="1">Nucleus</location>
    </subcellularLocation>
</comment>
<protein>
    <recommendedName>
        <fullName evidence="4">FAM192A/Fyv6 N-terminal domain-containing protein</fullName>
    </recommendedName>
</protein>
<evidence type="ECO:0000256" key="2">
    <source>
        <dbReference type="ARBA" id="ARBA00023242"/>
    </source>
</evidence>
<comment type="caution">
    <text evidence="5">The sequence shown here is derived from an EMBL/GenBank/DDBJ whole genome shotgun (WGS) entry which is preliminary data.</text>
</comment>
<dbReference type="GO" id="GO:0005634">
    <property type="term" value="C:nucleus"/>
    <property type="evidence" value="ECO:0007669"/>
    <property type="project" value="UniProtKB-SubCell"/>
</dbReference>
<evidence type="ECO:0000256" key="1">
    <source>
        <dbReference type="ARBA" id="ARBA00004123"/>
    </source>
</evidence>
<dbReference type="Pfam" id="PF10187">
    <property type="entry name" value="FAM192A_Fyv6_N"/>
    <property type="match status" value="1"/>
</dbReference>
<keyword evidence="6" id="KW-1185">Reference proteome</keyword>
<name>A0ABD3MH50_9STRA</name>
<dbReference type="PANTHER" id="PTHR13495">
    <property type="entry name" value="NEFA-INTERACTING NUCLEAR PROTEIN NIP30"/>
    <property type="match status" value="1"/>
</dbReference>
<gene>
    <name evidence="5" type="ORF">ACHAWU_002018</name>
</gene>
<feature type="region of interest" description="Disordered" evidence="3">
    <location>
        <begin position="10"/>
        <end position="73"/>
    </location>
</feature>
<organism evidence="5 6">
    <name type="scientific">Discostella pseudostelligera</name>
    <dbReference type="NCBI Taxonomy" id="259834"/>
    <lineage>
        <taxon>Eukaryota</taxon>
        <taxon>Sar</taxon>
        <taxon>Stramenopiles</taxon>
        <taxon>Ochrophyta</taxon>
        <taxon>Bacillariophyta</taxon>
        <taxon>Coscinodiscophyceae</taxon>
        <taxon>Thalassiosirophycidae</taxon>
        <taxon>Stephanodiscales</taxon>
        <taxon>Stephanodiscaceae</taxon>
        <taxon>Discostella</taxon>
    </lineage>
</organism>
<accession>A0ABD3MH50</accession>
<reference evidence="5 6" key="1">
    <citation type="submission" date="2024-10" db="EMBL/GenBank/DDBJ databases">
        <title>Updated reference genomes for cyclostephanoid diatoms.</title>
        <authorList>
            <person name="Roberts W.R."/>
            <person name="Alverson A.J."/>
        </authorList>
    </citation>
    <scope>NUCLEOTIDE SEQUENCE [LARGE SCALE GENOMIC DNA]</scope>
    <source>
        <strain evidence="5 6">AJA232-27</strain>
    </source>
</reference>
<evidence type="ECO:0000313" key="5">
    <source>
        <dbReference type="EMBL" id="KAL3763445.1"/>
    </source>
</evidence>
<sequence>MSLSFVKSAVLSSTDGISHNEETIIDNKETQSVRASGGGGHKPLFEQLRANKDAENERDEEYQKSLRGMRPLDEEDCAHLDAVERRRMEQEQSVKSGVEWEVAMFRAAKKDRELVQTVVEEGEKEGGNDENIASVAEEGVMEEYAAMASKKTSGGTSQPIAANRDSMTRIVPKFTIKKKRKRVSQESGVCADDGAIPNADVSKMNDEDSCNVKKECITGAEAGITDEGRTATSMATIKNAEDEKEDGGGLLGLGFYGSDTFGFASS</sequence>
<feature type="compositionally biased region" description="Basic and acidic residues" evidence="3">
    <location>
        <begin position="18"/>
        <end position="31"/>
    </location>
</feature>
<dbReference type="Proteomes" id="UP001530293">
    <property type="component" value="Unassembled WGS sequence"/>
</dbReference>
<evidence type="ECO:0000259" key="4">
    <source>
        <dbReference type="Pfam" id="PF10187"/>
    </source>
</evidence>
<evidence type="ECO:0000256" key="3">
    <source>
        <dbReference type="SAM" id="MobiDB-lite"/>
    </source>
</evidence>
<feature type="domain" description="FAM192A/Fyv6 N-terminal" evidence="4">
    <location>
        <begin position="5"/>
        <end position="106"/>
    </location>
</feature>
<dbReference type="AlphaFoldDB" id="A0ABD3MH50"/>
<evidence type="ECO:0000313" key="6">
    <source>
        <dbReference type="Proteomes" id="UP001530293"/>
    </source>
</evidence>
<dbReference type="PANTHER" id="PTHR13495:SF0">
    <property type="entry name" value="PSME3-INTERACTING PROTEIN"/>
    <property type="match status" value="1"/>
</dbReference>
<feature type="region of interest" description="Disordered" evidence="3">
    <location>
        <begin position="187"/>
        <end position="207"/>
    </location>
</feature>
<dbReference type="InterPro" id="IPR019331">
    <property type="entry name" value="FAM192A/Fyv6_N"/>
</dbReference>
<dbReference type="InterPro" id="IPR039845">
    <property type="entry name" value="FAM192A"/>
</dbReference>
<proteinExistence type="predicted"/>
<dbReference type="EMBL" id="JALLBG020000123">
    <property type="protein sequence ID" value="KAL3763445.1"/>
    <property type="molecule type" value="Genomic_DNA"/>
</dbReference>
<keyword evidence="2" id="KW-0539">Nucleus</keyword>